<organism evidence="9 10">
    <name type="scientific">Vitreoscilla massiliensis</name>
    <dbReference type="NCBI Taxonomy" id="1689272"/>
    <lineage>
        <taxon>Bacteria</taxon>
        <taxon>Pseudomonadati</taxon>
        <taxon>Pseudomonadota</taxon>
        <taxon>Betaproteobacteria</taxon>
        <taxon>Neisseriales</taxon>
        <taxon>Neisseriaceae</taxon>
        <taxon>Vitreoscilla</taxon>
    </lineage>
</organism>
<reference evidence="9 10" key="1">
    <citation type="journal article" date="2022" name="Res Sq">
        <title>Evolution of multicellular longitudinally dividing oral cavity symbionts (Neisseriaceae).</title>
        <authorList>
            <person name="Nyongesa S."/>
            <person name="Weber P."/>
            <person name="Bernet E."/>
            <person name="Pullido F."/>
            <person name="Nieckarz M."/>
            <person name="Delaby M."/>
            <person name="Nieves C."/>
            <person name="Viehboeck T."/>
            <person name="Krause N."/>
            <person name="Rivera-Millot A."/>
            <person name="Nakamura A."/>
            <person name="Vischer N."/>
            <person name="VanNieuwenhze M."/>
            <person name="Brun Y."/>
            <person name="Cava F."/>
            <person name="Bulgheresi S."/>
            <person name="Veyrier F."/>
        </authorList>
    </citation>
    <scope>NUCLEOTIDE SEQUENCE [LARGE SCALE GENOMIC DNA]</scope>
    <source>
        <strain evidence="9 10">SN4</strain>
    </source>
</reference>
<keyword evidence="7" id="KW-0998">Cell outer membrane</keyword>
<evidence type="ECO:0000313" key="10">
    <source>
        <dbReference type="Proteomes" id="UP000832011"/>
    </source>
</evidence>
<dbReference type="PANTHER" id="PTHR35093">
    <property type="entry name" value="OUTER MEMBRANE PROTEIN NMB0088-RELATED"/>
    <property type="match status" value="1"/>
</dbReference>
<comment type="similarity">
    <text evidence="2">Belongs to the OmpP1/FadL family.</text>
</comment>
<dbReference type="Pfam" id="PF03349">
    <property type="entry name" value="Toluene_X"/>
    <property type="match status" value="2"/>
</dbReference>
<evidence type="ECO:0000256" key="2">
    <source>
        <dbReference type="ARBA" id="ARBA00008163"/>
    </source>
</evidence>
<evidence type="ECO:0000256" key="1">
    <source>
        <dbReference type="ARBA" id="ARBA00004571"/>
    </source>
</evidence>
<keyword evidence="10" id="KW-1185">Reference proteome</keyword>
<proteinExistence type="inferred from homology"/>
<dbReference type="Proteomes" id="UP000832011">
    <property type="component" value="Chromosome"/>
</dbReference>
<evidence type="ECO:0000256" key="4">
    <source>
        <dbReference type="ARBA" id="ARBA00022692"/>
    </source>
</evidence>
<dbReference type="RefSeq" id="WP_058304949.1">
    <property type="nucleotide sequence ID" value="NZ_CABKVG010000005.1"/>
</dbReference>
<evidence type="ECO:0000256" key="6">
    <source>
        <dbReference type="ARBA" id="ARBA00023136"/>
    </source>
</evidence>
<feature type="signal peptide" evidence="8">
    <location>
        <begin position="1"/>
        <end position="26"/>
    </location>
</feature>
<evidence type="ECO:0000256" key="5">
    <source>
        <dbReference type="ARBA" id="ARBA00022729"/>
    </source>
</evidence>
<protein>
    <submittedName>
        <fullName evidence="9">Outer membrane protein transport protein</fullName>
    </submittedName>
</protein>
<evidence type="ECO:0000256" key="8">
    <source>
        <dbReference type="SAM" id="SignalP"/>
    </source>
</evidence>
<feature type="chain" id="PRO_5047154243" evidence="8">
    <location>
        <begin position="27"/>
        <end position="591"/>
    </location>
</feature>
<sequence length="591" mass="63620">MNKNVFTSIKISTILITAGIAAQAHASGYHFGSQSVSSQATANSSAAEAADPSTIFYNPAGLTKLEGTQATINLNLVIPSIDSYDQKGYYPTDANGNLVGAGKGEAIKGSRKNSIDPGLTFAPHAYASHQINDRVAVGLGVFVPFGSGTEYERDSVLRYNLNELGLQTIAIQPTLAFKLNDQHSFAVGLVAQNTSAELRQYANFGPAVAAGLSEKSGEAAAGLTKLNAGISQLNGGIAQYDAGIAQAEAGIAQLQAALQANPNNAQLQAQLAATEAARDKAVTERTGLQTQLAGYTAQRDGVAQQKQVVDAQLAQMGKSGNGGADGHAKIKGDDWGFGYNLAWMWDINDAVRVGVNYRSKVEHTLKGHAEWYLEDGAFNNPYLGGTIKQTIRDRGYVAKETASVKIVTPESLSMHGMWKVDPKWNLFADATWTRHSRFNQAILQYENMKTVLPAADGNKSNKTVLNPNWKDTWKFGVGASYQITEPLQLRFGLAYDQSPVRSSEYRMSTLPDNDRIWFSLGGKYDINKHHSVNVAYSYIYIKDSDAHVNGYGTDKNAWGAGTSASVSSKTNGSAKFDSNAHILGVQYTYKF</sequence>
<keyword evidence="4" id="KW-0812">Transmembrane</keyword>
<gene>
    <name evidence="9" type="ORF">LVJ82_06515</name>
</gene>
<keyword evidence="6" id="KW-0472">Membrane</keyword>
<name>A0ABY4E4F9_9NEIS</name>
<dbReference type="InterPro" id="IPR005017">
    <property type="entry name" value="OMPP1/FadL/TodX"/>
</dbReference>
<evidence type="ECO:0000256" key="3">
    <source>
        <dbReference type="ARBA" id="ARBA00022452"/>
    </source>
</evidence>
<evidence type="ECO:0000313" key="9">
    <source>
        <dbReference type="EMBL" id="UOO90623.1"/>
    </source>
</evidence>
<dbReference type="PANTHER" id="PTHR35093:SF8">
    <property type="entry name" value="OUTER MEMBRANE PROTEIN NMB0088-RELATED"/>
    <property type="match status" value="1"/>
</dbReference>
<dbReference type="Gene3D" id="2.40.160.60">
    <property type="entry name" value="Outer membrane protein transport protein (OMPP1/FadL/TodX)"/>
    <property type="match status" value="1"/>
</dbReference>
<dbReference type="EMBL" id="CP091511">
    <property type="protein sequence ID" value="UOO90623.1"/>
    <property type="molecule type" value="Genomic_DNA"/>
</dbReference>
<keyword evidence="5 8" id="KW-0732">Signal</keyword>
<keyword evidence="3" id="KW-1134">Transmembrane beta strand</keyword>
<dbReference type="SUPFAM" id="SSF56935">
    <property type="entry name" value="Porins"/>
    <property type="match status" value="1"/>
</dbReference>
<accession>A0ABY4E4F9</accession>
<evidence type="ECO:0000256" key="7">
    <source>
        <dbReference type="ARBA" id="ARBA00023237"/>
    </source>
</evidence>
<comment type="subcellular location">
    <subcellularLocation>
        <location evidence="1">Cell outer membrane</location>
        <topology evidence="1">Multi-pass membrane protein</topology>
    </subcellularLocation>
</comment>